<dbReference type="InterPro" id="IPR022174">
    <property type="entry name" value="NCOA4_N"/>
</dbReference>
<accession>A0A803TAC0</accession>
<dbReference type="InParanoid" id="A0A803TAC0"/>
<reference evidence="2" key="2">
    <citation type="submission" date="2025-08" db="UniProtKB">
        <authorList>
            <consortium name="Ensembl"/>
        </authorList>
    </citation>
    <scope>IDENTIFICATION</scope>
</reference>
<dbReference type="PANTHER" id="PTHR17085">
    <property type="entry name" value="NUCLEAR RECEPTOR COACTIVATOR 4"/>
    <property type="match status" value="1"/>
</dbReference>
<dbReference type="GO" id="GO:0003713">
    <property type="term" value="F:transcription coactivator activity"/>
    <property type="evidence" value="ECO:0007669"/>
    <property type="project" value="InterPro"/>
</dbReference>
<sequence>MRPLQERSESSLSKEPLDKCLRAKKDLETAIAGIVKAEQQVKDNWREVKAQIHSCISRHLECLRSREVWLLEQVDLIQQLKEEALQQQAQQLFWV</sequence>
<dbReference type="Ensembl" id="ENSACAT00000042160.1">
    <property type="protein sequence ID" value="ENSACAP00000032160.1"/>
    <property type="gene ID" value="ENSACAG00000036950.1"/>
</dbReference>
<dbReference type="Pfam" id="PF12489">
    <property type="entry name" value="ARA70"/>
    <property type="match status" value="1"/>
</dbReference>
<evidence type="ECO:0000313" key="3">
    <source>
        <dbReference type="Proteomes" id="UP000001646"/>
    </source>
</evidence>
<dbReference type="Proteomes" id="UP000001646">
    <property type="component" value="Unplaced"/>
</dbReference>
<evidence type="ECO:0000259" key="1">
    <source>
        <dbReference type="Pfam" id="PF12489"/>
    </source>
</evidence>
<dbReference type="InterPro" id="IPR039947">
    <property type="entry name" value="NCoA-4"/>
</dbReference>
<reference evidence="2" key="1">
    <citation type="submission" date="2009-12" db="EMBL/GenBank/DDBJ databases">
        <title>The Genome Sequence of Anolis carolinensis (Green Anole Lizard).</title>
        <authorList>
            <consortium name="The Genome Sequencing Platform"/>
            <person name="Di Palma F."/>
            <person name="Alfoldi J."/>
            <person name="Heiman D."/>
            <person name="Young S."/>
            <person name="Grabherr M."/>
            <person name="Johnson J."/>
            <person name="Lander E.S."/>
            <person name="Lindblad-Toh K."/>
        </authorList>
    </citation>
    <scope>NUCLEOTIDE SEQUENCE [LARGE SCALE GENOMIC DNA]</scope>
    <source>
        <strain evidence="2">JBL SC #1</strain>
    </source>
</reference>
<dbReference type="GO" id="GO:0006879">
    <property type="term" value="P:intracellular iron ion homeostasis"/>
    <property type="evidence" value="ECO:0007669"/>
    <property type="project" value="InterPro"/>
</dbReference>
<keyword evidence="3" id="KW-1185">Reference proteome</keyword>
<dbReference type="GeneTree" id="ENSGT00390000008403"/>
<proteinExistence type="predicted"/>
<dbReference type="AlphaFoldDB" id="A0A803TAC0"/>
<name>A0A803TAC0_ANOCA</name>
<reference evidence="2" key="3">
    <citation type="submission" date="2025-09" db="UniProtKB">
        <authorList>
            <consortium name="Ensembl"/>
        </authorList>
    </citation>
    <scope>IDENTIFICATION</scope>
</reference>
<feature type="domain" description="Nuclear receptor coactivator 4 N-terminal" evidence="1">
    <location>
        <begin position="16"/>
        <end position="91"/>
    </location>
</feature>
<protein>
    <recommendedName>
        <fullName evidence="1">Nuclear receptor coactivator 4 N-terminal domain-containing protein</fullName>
    </recommendedName>
</protein>
<organism evidence="2 3">
    <name type="scientific">Anolis carolinensis</name>
    <name type="common">Green anole</name>
    <name type="synonym">American chameleon</name>
    <dbReference type="NCBI Taxonomy" id="28377"/>
    <lineage>
        <taxon>Eukaryota</taxon>
        <taxon>Metazoa</taxon>
        <taxon>Chordata</taxon>
        <taxon>Craniata</taxon>
        <taxon>Vertebrata</taxon>
        <taxon>Euteleostomi</taxon>
        <taxon>Lepidosauria</taxon>
        <taxon>Squamata</taxon>
        <taxon>Bifurcata</taxon>
        <taxon>Unidentata</taxon>
        <taxon>Episquamata</taxon>
        <taxon>Toxicofera</taxon>
        <taxon>Iguania</taxon>
        <taxon>Dactyloidae</taxon>
        <taxon>Anolis</taxon>
    </lineage>
</organism>
<dbReference type="PANTHER" id="PTHR17085:SF3">
    <property type="entry name" value="NUCLEAR RECEPTOR COACTIVATOR 4"/>
    <property type="match status" value="1"/>
</dbReference>
<evidence type="ECO:0000313" key="2">
    <source>
        <dbReference type="Ensembl" id="ENSACAP00000032160.1"/>
    </source>
</evidence>